<organism evidence="8 9">
    <name type="scientific">Penicilliopsis zonata CBS 506.65</name>
    <dbReference type="NCBI Taxonomy" id="1073090"/>
    <lineage>
        <taxon>Eukaryota</taxon>
        <taxon>Fungi</taxon>
        <taxon>Dikarya</taxon>
        <taxon>Ascomycota</taxon>
        <taxon>Pezizomycotina</taxon>
        <taxon>Eurotiomycetes</taxon>
        <taxon>Eurotiomycetidae</taxon>
        <taxon>Eurotiales</taxon>
        <taxon>Aspergillaceae</taxon>
        <taxon>Penicilliopsis</taxon>
    </lineage>
</organism>
<dbReference type="GO" id="GO:0043565">
    <property type="term" value="F:sequence-specific DNA binding"/>
    <property type="evidence" value="ECO:0007669"/>
    <property type="project" value="TreeGrafter"/>
</dbReference>
<evidence type="ECO:0000256" key="6">
    <source>
        <dbReference type="SAM" id="MobiDB-lite"/>
    </source>
</evidence>
<accession>A0A1L9S6D5</accession>
<dbReference type="SMART" id="SM00066">
    <property type="entry name" value="GAL4"/>
    <property type="match status" value="1"/>
</dbReference>
<dbReference type="Pfam" id="PF00172">
    <property type="entry name" value="Zn_clus"/>
    <property type="match status" value="1"/>
</dbReference>
<evidence type="ECO:0000259" key="7">
    <source>
        <dbReference type="PROSITE" id="PS50048"/>
    </source>
</evidence>
<comment type="subcellular location">
    <subcellularLocation>
        <location evidence="1">Nucleus</location>
    </subcellularLocation>
</comment>
<keyword evidence="4" id="KW-0804">Transcription</keyword>
<feature type="domain" description="Zn(2)-C6 fungal-type" evidence="7">
    <location>
        <begin position="27"/>
        <end position="56"/>
    </location>
</feature>
<dbReference type="Gene3D" id="4.10.240.10">
    <property type="entry name" value="Zn(2)-C6 fungal-type DNA-binding domain"/>
    <property type="match status" value="1"/>
</dbReference>
<dbReference type="InterPro" id="IPR001138">
    <property type="entry name" value="Zn2Cys6_DnaBD"/>
</dbReference>
<dbReference type="EMBL" id="KV878357">
    <property type="protein sequence ID" value="OJJ42726.1"/>
    <property type="molecule type" value="Genomic_DNA"/>
</dbReference>
<dbReference type="PROSITE" id="PS50048">
    <property type="entry name" value="ZN2_CY6_FUNGAL_2"/>
    <property type="match status" value="1"/>
</dbReference>
<dbReference type="VEuPathDB" id="FungiDB:ASPZODRAFT_147127"/>
<dbReference type="InterPro" id="IPR051711">
    <property type="entry name" value="Stress_Response_Reg"/>
</dbReference>
<evidence type="ECO:0000313" key="9">
    <source>
        <dbReference type="Proteomes" id="UP000184188"/>
    </source>
</evidence>
<dbReference type="GO" id="GO:0045944">
    <property type="term" value="P:positive regulation of transcription by RNA polymerase II"/>
    <property type="evidence" value="ECO:0007669"/>
    <property type="project" value="TreeGrafter"/>
</dbReference>
<dbReference type="PROSITE" id="PS00463">
    <property type="entry name" value="ZN2_CY6_FUNGAL_1"/>
    <property type="match status" value="1"/>
</dbReference>
<reference evidence="9" key="1">
    <citation type="journal article" date="2017" name="Genome Biol.">
        <title>Comparative genomics reveals high biological diversity and specific adaptations in the industrially and medically important fungal genus Aspergillus.</title>
        <authorList>
            <person name="de Vries R.P."/>
            <person name="Riley R."/>
            <person name="Wiebenga A."/>
            <person name="Aguilar-Osorio G."/>
            <person name="Amillis S."/>
            <person name="Uchima C.A."/>
            <person name="Anderluh G."/>
            <person name="Asadollahi M."/>
            <person name="Askin M."/>
            <person name="Barry K."/>
            <person name="Battaglia E."/>
            <person name="Bayram O."/>
            <person name="Benocci T."/>
            <person name="Braus-Stromeyer S.A."/>
            <person name="Caldana C."/>
            <person name="Canovas D."/>
            <person name="Cerqueira G.C."/>
            <person name="Chen F."/>
            <person name="Chen W."/>
            <person name="Choi C."/>
            <person name="Clum A."/>
            <person name="Dos Santos R.A."/>
            <person name="Damasio A.R."/>
            <person name="Diallinas G."/>
            <person name="Emri T."/>
            <person name="Fekete E."/>
            <person name="Flipphi M."/>
            <person name="Freyberg S."/>
            <person name="Gallo A."/>
            <person name="Gournas C."/>
            <person name="Habgood R."/>
            <person name="Hainaut M."/>
            <person name="Harispe M.L."/>
            <person name="Henrissat B."/>
            <person name="Hilden K.S."/>
            <person name="Hope R."/>
            <person name="Hossain A."/>
            <person name="Karabika E."/>
            <person name="Karaffa L."/>
            <person name="Karanyi Z."/>
            <person name="Krasevec N."/>
            <person name="Kuo A."/>
            <person name="Kusch H."/>
            <person name="LaButti K."/>
            <person name="Lagendijk E.L."/>
            <person name="Lapidus A."/>
            <person name="Levasseur A."/>
            <person name="Lindquist E."/>
            <person name="Lipzen A."/>
            <person name="Logrieco A.F."/>
            <person name="MacCabe A."/>
            <person name="Maekelae M.R."/>
            <person name="Malavazi I."/>
            <person name="Melin P."/>
            <person name="Meyer V."/>
            <person name="Mielnichuk N."/>
            <person name="Miskei M."/>
            <person name="Molnar A.P."/>
            <person name="Mule G."/>
            <person name="Ngan C.Y."/>
            <person name="Orejas M."/>
            <person name="Orosz E."/>
            <person name="Ouedraogo J.P."/>
            <person name="Overkamp K.M."/>
            <person name="Park H.-S."/>
            <person name="Perrone G."/>
            <person name="Piumi F."/>
            <person name="Punt P.J."/>
            <person name="Ram A.F."/>
            <person name="Ramon A."/>
            <person name="Rauscher S."/>
            <person name="Record E."/>
            <person name="Riano-Pachon D.M."/>
            <person name="Robert V."/>
            <person name="Roehrig J."/>
            <person name="Ruller R."/>
            <person name="Salamov A."/>
            <person name="Salih N.S."/>
            <person name="Samson R.A."/>
            <person name="Sandor E."/>
            <person name="Sanguinetti M."/>
            <person name="Schuetze T."/>
            <person name="Sepcic K."/>
            <person name="Shelest E."/>
            <person name="Sherlock G."/>
            <person name="Sophianopoulou V."/>
            <person name="Squina F.M."/>
            <person name="Sun H."/>
            <person name="Susca A."/>
            <person name="Todd R.B."/>
            <person name="Tsang A."/>
            <person name="Unkles S.E."/>
            <person name="van de Wiele N."/>
            <person name="van Rossen-Uffink D."/>
            <person name="Oliveira J.V."/>
            <person name="Vesth T.C."/>
            <person name="Visser J."/>
            <person name="Yu J.-H."/>
            <person name="Zhou M."/>
            <person name="Andersen M.R."/>
            <person name="Archer D.B."/>
            <person name="Baker S.E."/>
            <person name="Benoit I."/>
            <person name="Brakhage A.A."/>
            <person name="Braus G.H."/>
            <person name="Fischer R."/>
            <person name="Frisvad J.C."/>
            <person name="Goldman G.H."/>
            <person name="Houbraken J."/>
            <person name="Oakley B."/>
            <person name="Pocsi I."/>
            <person name="Scazzocchio C."/>
            <person name="Seiboth B."/>
            <person name="vanKuyk P.A."/>
            <person name="Wortman J."/>
            <person name="Dyer P.S."/>
            <person name="Grigoriev I.V."/>
        </authorList>
    </citation>
    <scope>NUCLEOTIDE SEQUENCE [LARGE SCALE GENOMIC DNA]</scope>
    <source>
        <strain evidence="9">CBS 506.65</strain>
    </source>
</reference>
<protein>
    <recommendedName>
        <fullName evidence="7">Zn(2)-C6 fungal-type domain-containing protein</fullName>
    </recommendedName>
</protein>
<dbReference type="PANTHER" id="PTHR47540:SF4">
    <property type="entry name" value="TRANSCRIPTION FACTOR RGLT"/>
    <property type="match status" value="1"/>
</dbReference>
<keyword evidence="3" id="KW-0238">DNA-binding</keyword>
<keyword evidence="9" id="KW-1185">Reference proteome</keyword>
<dbReference type="GO" id="GO:0005634">
    <property type="term" value="C:nucleus"/>
    <property type="evidence" value="ECO:0007669"/>
    <property type="project" value="UniProtKB-SubCell"/>
</dbReference>
<dbReference type="OrthoDB" id="4330117at2759"/>
<proteinExistence type="predicted"/>
<evidence type="ECO:0000256" key="2">
    <source>
        <dbReference type="ARBA" id="ARBA00023015"/>
    </source>
</evidence>
<evidence type="ECO:0000313" key="8">
    <source>
        <dbReference type="EMBL" id="OJJ42726.1"/>
    </source>
</evidence>
<evidence type="ECO:0000256" key="1">
    <source>
        <dbReference type="ARBA" id="ARBA00004123"/>
    </source>
</evidence>
<evidence type="ECO:0000256" key="3">
    <source>
        <dbReference type="ARBA" id="ARBA00023125"/>
    </source>
</evidence>
<dbReference type="PANTHER" id="PTHR47540">
    <property type="entry name" value="THIAMINE REPRESSIBLE GENES REGULATORY PROTEIN THI5"/>
    <property type="match status" value="1"/>
</dbReference>
<feature type="region of interest" description="Disordered" evidence="6">
    <location>
        <begin position="1"/>
        <end position="20"/>
    </location>
</feature>
<dbReference type="GeneID" id="34611697"/>
<dbReference type="SUPFAM" id="SSF57701">
    <property type="entry name" value="Zn2/Cys6 DNA-binding domain"/>
    <property type="match status" value="1"/>
</dbReference>
<evidence type="ECO:0000256" key="4">
    <source>
        <dbReference type="ARBA" id="ARBA00023163"/>
    </source>
</evidence>
<keyword evidence="5" id="KW-0539">Nucleus</keyword>
<dbReference type="STRING" id="1073090.A0A1L9S6D5"/>
<dbReference type="RefSeq" id="XP_022577236.1">
    <property type="nucleotide sequence ID" value="XM_022725232.1"/>
</dbReference>
<sequence>MASTLPYLASPVPSQPRHSDRKKLRSACDSCHQCKVKCSGGSPCFRCTSRGLCCRYGFQNRAGKPKGSKNRKTLEREHRLRLGWLHSLDSSTINLSGQTSLSNPCTDFSSPLDLDPWTMEMDLALQTPPEESSSESLEALTTPVSSFGDDAYLQLSDPATSISPEFPPLQQHPDQGCGCVQSQAVNVAALHQLTGRDRSDRFDLAMKSITATLETCERFIACHACHKSLSSILLTLSATELIFSLSEQLTMNNHPPGALPCSLGNYKVTQEEGQAIRNVLIKITLSRGRQTLDALHNLLNVDSVDSSLGCCEDARPDLEPVLVSGLSVADREYMTLWIRRKRAALDVLMAAVVV</sequence>
<name>A0A1L9S6D5_9EURO</name>
<evidence type="ECO:0000256" key="5">
    <source>
        <dbReference type="ARBA" id="ARBA00023242"/>
    </source>
</evidence>
<dbReference type="Proteomes" id="UP000184188">
    <property type="component" value="Unassembled WGS sequence"/>
</dbReference>
<dbReference type="GO" id="GO:0000981">
    <property type="term" value="F:DNA-binding transcription factor activity, RNA polymerase II-specific"/>
    <property type="evidence" value="ECO:0007669"/>
    <property type="project" value="InterPro"/>
</dbReference>
<dbReference type="AlphaFoldDB" id="A0A1L9S6D5"/>
<dbReference type="CDD" id="cd00067">
    <property type="entry name" value="GAL4"/>
    <property type="match status" value="1"/>
</dbReference>
<keyword evidence="2" id="KW-0805">Transcription regulation</keyword>
<dbReference type="GO" id="GO:0008270">
    <property type="term" value="F:zinc ion binding"/>
    <property type="evidence" value="ECO:0007669"/>
    <property type="project" value="InterPro"/>
</dbReference>
<gene>
    <name evidence="8" type="ORF">ASPZODRAFT_147127</name>
</gene>
<dbReference type="InterPro" id="IPR036864">
    <property type="entry name" value="Zn2-C6_fun-type_DNA-bd_sf"/>
</dbReference>